<dbReference type="Proteomes" id="UP000053096">
    <property type="component" value="Unassembled WGS sequence"/>
</dbReference>
<evidence type="ECO:0000313" key="2">
    <source>
        <dbReference type="Proteomes" id="UP000053096"/>
    </source>
</evidence>
<gene>
    <name evidence="1" type="ORF">ERS370011_03942</name>
</gene>
<proteinExistence type="predicted"/>
<name>A0A0M7HUP2_9BORD</name>
<reference evidence="1 2" key="1">
    <citation type="submission" date="2015-09" db="EMBL/GenBank/DDBJ databases">
        <authorList>
            <person name="Jackson K.R."/>
            <person name="Lunt B.L."/>
            <person name="Fisher J.N.B."/>
            <person name="Gardner A.V."/>
            <person name="Bailey M.E."/>
            <person name="Deus L.M."/>
            <person name="Earl A.S."/>
            <person name="Gibby P.D."/>
            <person name="Hartmann K.A."/>
            <person name="Liu J.E."/>
            <person name="Manci A.M."/>
            <person name="Nielsen D.A."/>
            <person name="Solomon M.B."/>
            <person name="Breakwell D.P."/>
            <person name="Burnett S.H."/>
            <person name="Grose J.H."/>
        </authorList>
    </citation>
    <scope>NUCLEOTIDE SEQUENCE [LARGE SCALE GENOMIC DNA]</scope>
    <source>
        <strain evidence="1 2">2789STDY5608636</strain>
    </source>
</reference>
<dbReference type="OrthoDB" id="8891446at2"/>
<sequence>MKEVAITATLLEKIASGLGPDAILVGGQALATWVAFYRIDAYEHLVGPSISDDADFLGVRSNVMEIATTTHGTSVFPTPREITALVGQVHIPVSQTEFVNVDVLHRIVGLDAAAIRNNAQTLQIGDAALRIMSPLDILVSRVENLRKLEDKRNSQGIMQARLAIPVVRAHILEYLNANEEKPAISLIERVAKIAKSAAGRMATRDFGVSFLLAIPHEAVKNAHFQKIRWPRMVNELNMAAGLPCGPVRTRSKSGLKR</sequence>
<dbReference type="AlphaFoldDB" id="A0A0M7HUP2"/>
<dbReference type="RefSeq" id="WP_131726059.1">
    <property type="nucleotide sequence ID" value="NZ_CAJGUP010000012.1"/>
</dbReference>
<evidence type="ECO:0008006" key="3">
    <source>
        <dbReference type="Google" id="ProtNLM"/>
    </source>
</evidence>
<organism evidence="1 2">
    <name type="scientific">Bordetella pseudohinzii</name>
    <dbReference type="NCBI Taxonomy" id="1331258"/>
    <lineage>
        <taxon>Bacteria</taxon>
        <taxon>Pseudomonadati</taxon>
        <taxon>Pseudomonadota</taxon>
        <taxon>Betaproteobacteria</taxon>
        <taxon>Burkholderiales</taxon>
        <taxon>Alcaligenaceae</taxon>
        <taxon>Bordetella</taxon>
    </lineage>
</organism>
<accession>A0A0M7HUP2</accession>
<dbReference type="EMBL" id="CYTV01000017">
    <property type="protein sequence ID" value="CUJ13601.1"/>
    <property type="molecule type" value="Genomic_DNA"/>
</dbReference>
<evidence type="ECO:0000313" key="1">
    <source>
        <dbReference type="EMBL" id="CUJ13601.1"/>
    </source>
</evidence>
<protein>
    <recommendedName>
        <fullName evidence="3">Nucleotidyl transferase AbiEii toxin, Type IV TA system</fullName>
    </recommendedName>
</protein>